<dbReference type="HAMAP" id="MF_01448">
    <property type="entry name" value="UPF0473"/>
    <property type="match status" value="1"/>
</dbReference>
<evidence type="ECO:0000256" key="2">
    <source>
        <dbReference type="HAMAP-Rule" id="MF_01448"/>
    </source>
</evidence>
<name>A0A2B3UBJ2_BACCE</name>
<protein>
    <recommendedName>
        <fullName evidence="2">UPF0473 protein COK86_08855</fullName>
    </recommendedName>
</protein>
<dbReference type="Proteomes" id="UP000224076">
    <property type="component" value="Unassembled WGS sequence"/>
</dbReference>
<reference evidence="3 4" key="1">
    <citation type="submission" date="2017-09" db="EMBL/GenBank/DDBJ databases">
        <title>Large-scale bioinformatics analysis of Bacillus genomes uncovers conserved roles of natural products in bacterial physiology.</title>
        <authorList>
            <consortium name="Agbiome Team Llc"/>
            <person name="Bleich R.M."/>
            <person name="Grubbs K.J."/>
            <person name="Santa Maria K.C."/>
            <person name="Allen S.E."/>
            <person name="Farag S."/>
            <person name="Shank E.A."/>
            <person name="Bowers A."/>
        </authorList>
    </citation>
    <scope>NUCLEOTIDE SEQUENCE [LARGE SCALE GENOMIC DNA]</scope>
    <source>
        <strain evidence="3 4">AFS061806</strain>
    </source>
</reference>
<evidence type="ECO:0000256" key="1">
    <source>
        <dbReference type="ARBA" id="ARBA00008439"/>
    </source>
</evidence>
<dbReference type="Pfam" id="PF06949">
    <property type="entry name" value="DUF1292"/>
    <property type="match status" value="1"/>
</dbReference>
<evidence type="ECO:0000313" key="3">
    <source>
        <dbReference type="EMBL" id="PFU44205.1"/>
    </source>
</evidence>
<gene>
    <name evidence="3" type="ORF">COK86_08855</name>
</gene>
<comment type="caution">
    <text evidence="3">The sequence shown here is derived from an EMBL/GenBank/DDBJ whole genome shotgun (WGS) entry which is preliminary data.</text>
</comment>
<accession>A0A2B3UBJ2</accession>
<dbReference type="NCBIfam" id="NF010216">
    <property type="entry name" value="PRK13678.1-3"/>
    <property type="match status" value="1"/>
</dbReference>
<dbReference type="PANTHER" id="PTHR40066:SF1">
    <property type="entry name" value="UPF0473 PROTEIN CBO2561_CLC_2432"/>
    <property type="match status" value="1"/>
</dbReference>
<sequence length="96" mass="11205">MEEKQIIIVDENNEEKLCDILFTFESEEFGNKWYVIFSPIGEVDEDGDPIVDALICEPNEGEEDGGRLLPIELDKEWEMVQEVYNTFVEEEEAKEE</sequence>
<dbReference type="RefSeq" id="WP_098499627.1">
    <property type="nucleotide sequence ID" value="NZ_NUXC01000020.1"/>
</dbReference>
<dbReference type="EMBL" id="NVDG01000017">
    <property type="protein sequence ID" value="PFU44205.1"/>
    <property type="molecule type" value="Genomic_DNA"/>
</dbReference>
<evidence type="ECO:0000313" key="4">
    <source>
        <dbReference type="Proteomes" id="UP000224076"/>
    </source>
</evidence>
<dbReference type="AlphaFoldDB" id="A0A2B3UBJ2"/>
<dbReference type="PANTHER" id="PTHR40066">
    <property type="entry name" value="UPF0473 PROTEIN CBO2561/CLC_2432"/>
    <property type="match status" value="1"/>
</dbReference>
<proteinExistence type="inferred from homology"/>
<comment type="similarity">
    <text evidence="1 2">Belongs to the UPF0473 family.</text>
</comment>
<organism evidence="3 4">
    <name type="scientific">Bacillus cereus</name>
    <dbReference type="NCBI Taxonomy" id="1396"/>
    <lineage>
        <taxon>Bacteria</taxon>
        <taxon>Bacillati</taxon>
        <taxon>Bacillota</taxon>
        <taxon>Bacilli</taxon>
        <taxon>Bacillales</taxon>
        <taxon>Bacillaceae</taxon>
        <taxon>Bacillus</taxon>
        <taxon>Bacillus cereus group</taxon>
    </lineage>
</organism>
<dbReference type="InterPro" id="IPR009711">
    <property type="entry name" value="UPF0473"/>
</dbReference>